<dbReference type="OrthoDB" id="9815602at2"/>
<dbReference type="EMBL" id="CP032509">
    <property type="protein sequence ID" value="AZN72379.1"/>
    <property type="molecule type" value="Genomic_DNA"/>
</dbReference>
<feature type="signal peptide" evidence="1">
    <location>
        <begin position="1"/>
        <end position="28"/>
    </location>
</feature>
<name>A0A3S9B604_9HYPH</name>
<dbReference type="GO" id="GO:0009228">
    <property type="term" value="P:thiamine biosynthetic process"/>
    <property type="evidence" value="ECO:0007669"/>
    <property type="project" value="InterPro"/>
</dbReference>
<dbReference type="PANTHER" id="PTHR31528">
    <property type="entry name" value="4-AMINO-5-HYDROXYMETHYL-2-METHYLPYRIMIDINE PHOSPHATE SYNTHASE THI11-RELATED"/>
    <property type="match status" value="1"/>
</dbReference>
<dbReference type="RefSeq" id="WP_126010699.1">
    <property type="nucleotide sequence ID" value="NZ_CP032509.1"/>
</dbReference>
<dbReference type="Pfam" id="PF09084">
    <property type="entry name" value="NMT1"/>
    <property type="match status" value="1"/>
</dbReference>
<dbReference type="Proteomes" id="UP000268192">
    <property type="component" value="Chromosome"/>
</dbReference>
<dbReference type="KEGG" id="abaw:D5400_14835"/>
<evidence type="ECO:0000313" key="4">
    <source>
        <dbReference type="Proteomes" id="UP000268192"/>
    </source>
</evidence>
<reference evidence="3 4" key="1">
    <citation type="submission" date="2018-09" db="EMBL/GenBank/DDBJ databases">
        <title>Marinorhizobium profundi gen. nov., sp. nov., isolated from a deep-sea sediment sample from the New Britain Trench and proposal of Marinorhizobiaceae fam. nov. in the order Rhizobiales of the class Alphaproteobacteria.</title>
        <authorList>
            <person name="Cao J."/>
        </authorList>
    </citation>
    <scope>NUCLEOTIDE SEQUENCE [LARGE SCALE GENOMIC DNA]</scope>
    <source>
        <strain evidence="3 4">WS11</strain>
    </source>
</reference>
<evidence type="ECO:0000313" key="3">
    <source>
        <dbReference type="EMBL" id="AZN72379.1"/>
    </source>
</evidence>
<keyword evidence="4" id="KW-1185">Reference proteome</keyword>
<gene>
    <name evidence="3" type="ORF">D5400_14835</name>
</gene>
<dbReference type="PANTHER" id="PTHR31528:SF15">
    <property type="entry name" value="RIBOFLAVIN-BINDING PROTEIN RIBY"/>
    <property type="match status" value="1"/>
</dbReference>
<feature type="domain" description="SsuA/THI5-like" evidence="2">
    <location>
        <begin position="45"/>
        <end position="250"/>
    </location>
</feature>
<keyword evidence="1" id="KW-0732">Signal</keyword>
<organism evidence="3 4">
    <name type="scientific">Georhizobium profundi</name>
    <dbReference type="NCBI Taxonomy" id="2341112"/>
    <lineage>
        <taxon>Bacteria</taxon>
        <taxon>Pseudomonadati</taxon>
        <taxon>Pseudomonadota</taxon>
        <taxon>Alphaproteobacteria</taxon>
        <taxon>Hyphomicrobiales</taxon>
        <taxon>Rhizobiaceae</taxon>
        <taxon>Georhizobium</taxon>
    </lineage>
</organism>
<sequence>MHGYRNWRIAFAASLLVAAPLGVTAANAQDMMQLTVAVPNPSAINNFPLFVAMGEGYFAEEGLELTVEALNGSAAVLQVMASGQAQIGNPGPGPLLSARARGEDVVFIYNQYPKSIFGLMVPEESEAQGPADLDGATVGVGTADGAEVAFTRGILQDAGLTEGENYTFLTVGDGGTAAAAFLGEEVDAYAAAVSDAAIIESRGIPLREITPEEYLSFFGNGWAVTGQFIEENPEAVEGFGRALVKATRFGLDPANREKVLEHTTAGNPQEGEDTEFANALLDAVMERIQPVDDSNGYGYQPPEHWEAWHQSQLDTGGLAEPLENLEEAYNNDFVEAWNAQ</sequence>
<feature type="chain" id="PRO_5019220697" evidence="1">
    <location>
        <begin position="29"/>
        <end position="340"/>
    </location>
</feature>
<dbReference type="Gene3D" id="3.40.190.10">
    <property type="entry name" value="Periplasmic binding protein-like II"/>
    <property type="match status" value="2"/>
</dbReference>
<proteinExistence type="predicted"/>
<evidence type="ECO:0000259" key="2">
    <source>
        <dbReference type="Pfam" id="PF09084"/>
    </source>
</evidence>
<protein>
    <submittedName>
        <fullName evidence="3">ABC transporter substrate-binding protein</fullName>
    </submittedName>
</protein>
<dbReference type="InterPro" id="IPR027939">
    <property type="entry name" value="NMT1/THI5"/>
</dbReference>
<dbReference type="InterPro" id="IPR015168">
    <property type="entry name" value="SsuA/THI5"/>
</dbReference>
<evidence type="ECO:0000256" key="1">
    <source>
        <dbReference type="SAM" id="SignalP"/>
    </source>
</evidence>
<dbReference type="SUPFAM" id="SSF53850">
    <property type="entry name" value="Periplasmic binding protein-like II"/>
    <property type="match status" value="1"/>
</dbReference>
<accession>A0A3S9B604</accession>
<dbReference type="AlphaFoldDB" id="A0A3S9B604"/>